<evidence type="ECO:0000256" key="4">
    <source>
        <dbReference type="ARBA" id="ARBA00022475"/>
    </source>
</evidence>
<evidence type="ECO:0000313" key="15">
    <source>
        <dbReference type="Proteomes" id="UP000051638"/>
    </source>
</evidence>
<comment type="function">
    <text evidence="11">Plays a major role in protein secretion by helping the post-translocational extracellular folding of several secreted proteins.</text>
</comment>
<keyword evidence="5 11" id="KW-0732">Signal</keyword>
<evidence type="ECO:0000259" key="13">
    <source>
        <dbReference type="PROSITE" id="PS50198"/>
    </source>
</evidence>
<protein>
    <recommendedName>
        <fullName evidence="11">Foldase protein PrsA</fullName>
        <ecNumber evidence="11">5.2.1.8</ecNumber>
    </recommendedName>
</protein>
<dbReference type="SUPFAM" id="SSF54534">
    <property type="entry name" value="FKBP-like"/>
    <property type="match status" value="1"/>
</dbReference>
<dbReference type="Pfam" id="PF00639">
    <property type="entry name" value="Rotamase"/>
    <property type="match status" value="1"/>
</dbReference>
<evidence type="ECO:0000313" key="14">
    <source>
        <dbReference type="EMBL" id="KRM93010.1"/>
    </source>
</evidence>
<evidence type="ECO:0000256" key="9">
    <source>
        <dbReference type="ARBA" id="ARBA00023235"/>
    </source>
</evidence>
<reference evidence="14 15" key="1">
    <citation type="journal article" date="2015" name="Genome Announc.">
        <title>Expanding the biotechnology potential of lactobacilli through comparative genomics of 213 strains and associated genera.</title>
        <authorList>
            <person name="Sun Z."/>
            <person name="Harris H.M."/>
            <person name="McCann A."/>
            <person name="Guo C."/>
            <person name="Argimon S."/>
            <person name="Zhang W."/>
            <person name="Yang X."/>
            <person name="Jeffery I.B."/>
            <person name="Cooney J.C."/>
            <person name="Kagawa T.F."/>
            <person name="Liu W."/>
            <person name="Song Y."/>
            <person name="Salvetti E."/>
            <person name="Wrobel A."/>
            <person name="Rasinkangas P."/>
            <person name="Parkhill J."/>
            <person name="Rea M.C."/>
            <person name="O'Sullivan O."/>
            <person name="Ritari J."/>
            <person name="Douillard F.P."/>
            <person name="Paul Ross R."/>
            <person name="Yang R."/>
            <person name="Briner A.E."/>
            <person name="Felis G.E."/>
            <person name="de Vos W.M."/>
            <person name="Barrangou R."/>
            <person name="Klaenhammer T.R."/>
            <person name="Caufield P.W."/>
            <person name="Cui Y."/>
            <person name="Zhang H."/>
            <person name="O'Toole P.W."/>
        </authorList>
    </citation>
    <scope>NUCLEOTIDE SEQUENCE [LARGE SCALE GENOMIC DNA]</scope>
    <source>
        <strain evidence="14 15">DSM 20253</strain>
    </source>
</reference>
<evidence type="ECO:0000256" key="1">
    <source>
        <dbReference type="ARBA" id="ARBA00000971"/>
    </source>
</evidence>
<evidence type="ECO:0000256" key="11">
    <source>
        <dbReference type="HAMAP-Rule" id="MF_01145"/>
    </source>
</evidence>
<dbReference type="AlphaFoldDB" id="A0A0R2CQ40"/>
<keyword evidence="15" id="KW-1185">Reference proteome</keyword>
<dbReference type="STRING" id="1423796.FC24_GL000702"/>
<accession>A0A0R2CQ40</accession>
<dbReference type="PROSITE" id="PS50198">
    <property type="entry name" value="PPIC_PPIASE_2"/>
    <property type="match status" value="1"/>
</dbReference>
<sequence length="308" mass="33908">MRKKWLLSLVGVLLAVTLVGCGNKTVATTSGGNISQEDYYNEMKKSSSGKQVLQQMILNKVLEKQYGDKVSKDKVNKQFNTYKSQYGSSFDSVLSQNGMTASSFKKNLRSNLLLEAAVKDNTKITQADLKKQWKSYQPKVKVQHILVTKEDTAKDIIKQLDADNSAANFKKLAKKYSTDTSTKADGGKLPAFDSTDTSLDSSFKKAAFKLKTNEYTKTPVKTQYGYHVIRMVKNPGKGSMKAHEATLKSQIIAADMQNSTVLHNVISKVLKKGNVQIKDDDLKDVLSGYTSKNSKAATTSESSVSSAK</sequence>
<dbReference type="EC" id="5.2.1.8" evidence="11"/>
<evidence type="ECO:0000256" key="7">
    <source>
        <dbReference type="ARBA" id="ARBA00023136"/>
    </source>
</evidence>
<evidence type="ECO:0000256" key="6">
    <source>
        <dbReference type="ARBA" id="ARBA00023110"/>
    </source>
</evidence>
<dbReference type="InterPro" id="IPR046357">
    <property type="entry name" value="PPIase_dom_sf"/>
</dbReference>
<evidence type="ECO:0000256" key="10">
    <source>
        <dbReference type="ARBA" id="ARBA00023288"/>
    </source>
</evidence>
<dbReference type="PROSITE" id="PS51257">
    <property type="entry name" value="PROKAR_LIPOPROTEIN"/>
    <property type="match status" value="1"/>
</dbReference>
<comment type="catalytic activity">
    <reaction evidence="1 11">
        <text>[protein]-peptidylproline (omega=180) = [protein]-peptidylproline (omega=0)</text>
        <dbReference type="Rhea" id="RHEA:16237"/>
        <dbReference type="Rhea" id="RHEA-COMP:10747"/>
        <dbReference type="Rhea" id="RHEA-COMP:10748"/>
        <dbReference type="ChEBI" id="CHEBI:83833"/>
        <dbReference type="ChEBI" id="CHEBI:83834"/>
        <dbReference type="EC" id="5.2.1.8"/>
    </reaction>
</comment>
<dbReference type="GO" id="GO:0006457">
    <property type="term" value="P:protein folding"/>
    <property type="evidence" value="ECO:0007669"/>
    <property type="project" value="UniProtKB-UniRule"/>
</dbReference>
<dbReference type="Gene3D" id="1.10.4030.10">
    <property type="entry name" value="Porin chaperone SurA, peptide-binding domain"/>
    <property type="match status" value="1"/>
</dbReference>
<comment type="similarity">
    <text evidence="3 11">Belongs to the PrsA family.</text>
</comment>
<dbReference type="InterPro" id="IPR023059">
    <property type="entry name" value="Foldase_PrsA"/>
</dbReference>
<dbReference type="HAMAP" id="MF_01145">
    <property type="entry name" value="Foldase_PrsA"/>
    <property type="match status" value="1"/>
</dbReference>
<feature type="domain" description="PpiC" evidence="13">
    <location>
        <begin position="137"/>
        <end position="233"/>
    </location>
</feature>
<proteinExistence type="inferred from homology"/>
<dbReference type="GO" id="GO:0005886">
    <property type="term" value="C:plasma membrane"/>
    <property type="evidence" value="ECO:0007669"/>
    <property type="project" value="UniProtKB-SubCell"/>
</dbReference>
<keyword evidence="10 11" id="KW-0449">Lipoprotein</keyword>
<dbReference type="InterPro" id="IPR000297">
    <property type="entry name" value="PPIase_PpiC"/>
</dbReference>
<feature type="chain" id="PRO_5038675485" description="Foldase protein PrsA" evidence="12">
    <location>
        <begin position="22"/>
        <end position="308"/>
    </location>
</feature>
<keyword evidence="8 11" id="KW-0564">Palmitate</keyword>
<feature type="signal peptide" evidence="12">
    <location>
        <begin position="1"/>
        <end position="21"/>
    </location>
</feature>
<dbReference type="PANTHER" id="PTHR47245:SF1">
    <property type="entry name" value="FOLDASE PROTEIN PRSA"/>
    <property type="match status" value="1"/>
</dbReference>
<dbReference type="SUPFAM" id="SSF109998">
    <property type="entry name" value="Triger factor/SurA peptide-binding domain-like"/>
    <property type="match status" value="1"/>
</dbReference>
<dbReference type="InterPro" id="IPR050245">
    <property type="entry name" value="PrsA_foldase"/>
</dbReference>
<dbReference type="PANTHER" id="PTHR47245">
    <property type="entry name" value="PEPTIDYLPROLYL ISOMERASE"/>
    <property type="match status" value="1"/>
</dbReference>
<organism evidence="14 15">
    <name type="scientific">Loigolactobacillus rennini DSM 20253</name>
    <dbReference type="NCBI Taxonomy" id="1423796"/>
    <lineage>
        <taxon>Bacteria</taxon>
        <taxon>Bacillati</taxon>
        <taxon>Bacillota</taxon>
        <taxon>Bacilli</taxon>
        <taxon>Lactobacillales</taxon>
        <taxon>Lactobacillaceae</taxon>
        <taxon>Loigolactobacillus</taxon>
    </lineage>
</organism>
<name>A0A0R2CQ40_9LACO</name>
<keyword evidence="6 11" id="KW-0697">Rotamase</keyword>
<evidence type="ECO:0000256" key="2">
    <source>
        <dbReference type="ARBA" id="ARBA00004193"/>
    </source>
</evidence>
<dbReference type="InterPro" id="IPR027304">
    <property type="entry name" value="Trigger_fact/SurA_dom_sf"/>
</dbReference>
<evidence type="ECO:0000256" key="3">
    <source>
        <dbReference type="ARBA" id="ARBA00006071"/>
    </source>
</evidence>
<dbReference type="Gene3D" id="3.10.50.40">
    <property type="match status" value="1"/>
</dbReference>
<dbReference type="GO" id="GO:0003755">
    <property type="term" value="F:peptidyl-prolyl cis-trans isomerase activity"/>
    <property type="evidence" value="ECO:0007669"/>
    <property type="project" value="UniProtKB-UniRule"/>
</dbReference>
<comment type="caution">
    <text evidence="14">The sequence shown here is derived from an EMBL/GenBank/DDBJ whole genome shotgun (WGS) entry which is preliminary data.</text>
</comment>
<gene>
    <name evidence="11" type="primary">prsA</name>
    <name evidence="14" type="ORF">FC24_GL000702</name>
</gene>
<keyword evidence="7 11" id="KW-0472">Membrane</keyword>
<dbReference type="OrthoDB" id="14196at2"/>
<dbReference type="RefSeq" id="WP_057874818.1">
    <property type="nucleotide sequence ID" value="NZ_AYYI01000103.1"/>
</dbReference>
<dbReference type="Proteomes" id="UP000051638">
    <property type="component" value="Unassembled WGS sequence"/>
</dbReference>
<dbReference type="EMBL" id="AYYI01000103">
    <property type="protein sequence ID" value="KRM93010.1"/>
    <property type="molecule type" value="Genomic_DNA"/>
</dbReference>
<dbReference type="NCBIfam" id="NF003356">
    <property type="entry name" value="PRK04405.1"/>
    <property type="match status" value="1"/>
</dbReference>
<evidence type="ECO:0000256" key="12">
    <source>
        <dbReference type="SAM" id="SignalP"/>
    </source>
</evidence>
<keyword evidence="4 11" id="KW-1003">Cell membrane</keyword>
<dbReference type="PATRIC" id="fig|1423796.3.peg.720"/>
<evidence type="ECO:0000256" key="5">
    <source>
        <dbReference type="ARBA" id="ARBA00022729"/>
    </source>
</evidence>
<evidence type="ECO:0000256" key="8">
    <source>
        <dbReference type="ARBA" id="ARBA00023139"/>
    </source>
</evidence>
<keyword evidence="9 11" id="KW-0413">Isomerase</keyword>
<comment type="subcellular location">
    <subcellularLocation>
        <location evidence="2 11">Cell membrane</location>
        <topology evidence="2 11">Lipid-anchor</topology>
    </subcellularLocation>
</comment>